<reference evidence="1 2" key="1">
    <citation type="submission" date="2016-10" db="EMBL/GenBank/DDBJ databases">
        <title>Genome sequence of a sulfur-reducing bacterium Desulfurobacterium indicum K6013.</title>
        <authorList>
            <person name="Cao J."/>
            <person name="Shao Z."/>
            <person name="Alain K."/>
            <person name="Jebbar M."/>
        </authorList>
    </citation>
    <scope>NUCLEOTIDE SEQUENCE [LARGE SCALE GENOMIC DNA]</scope>
    <source>
        <strain evidence="1 2">K6013</strain>
    </source>
</reference>
<evidence type="ECO:0000313" key="1">
    <source>
        <dbReference type="EMBL" id="OMH39936.1"/>
    </source>
</evidence>
<proteinExistence type="predicted"/>
<protein>
    <submittedName>
        <fullName evidence="1">Uncharacterized protein</fullName>
    </submittedName>
</protein>
<accession>A0A1R1MJK4</accession>
<evidence type="ECO:0000313" key="2">
    <source>
        <dbReference type="Proteomes" id="UP000187408"/>
    </source>
</evidence>
<dbReference type="STRING" id="1914305.BLW93_07885"/>
<comment type="caution">
    <text evidence="1">The sequence shown here is derived from an EMBL/GenBank/DDBJ whole genome shotgun (WGS) entry which is preliminary data.</text>
</comment>
<sequence length="242" mass="27535">MWKLREINFILYFSEFRELAEKREEIGNAIQSLNVCSLYKVEVGSPIAISGVIPEIRISLLNDFQKPPVGIINIDRFSFSYKALFLNKNVSLENYKGKQHESLNVFLSLWKEFNKVALRKVIERVGYVVIFSNEDTSIKDKLSSKIFKFSLGNFFEVRFIDFLEPPENTHIFNTKIVPNTVISPVITGSNATFSGINLISDIATIPNSSGIANVETLEEAFRILMQTSENNVEKVRSEVLNV</sequence>
<name>A0A1R1MJK4_9BACT</name>
<dbReference type="Proteomes" id="UP000187408">
    <property type="component" value="Unassembled WGS sequence"/>
</dbReference>
<organism evidence="1 2">
    <name type="scientific">Desulfurobacterium indicum</name>
    <dbReference type="NCBI Taxonomy" id="1914305"/>
    <lineage>
        <taxon>Bacteria</taxon>
        <taxon>Pseudomonadati</taxon>
        <taxon>Aquificota</taxon>
        <taxon>Aquificia</taxon>
        <taxon>Desulfurobacteriales</taxon>
        <taxon>Desulfurobacteriaceae</taxon>
        <taxon>Desulfurobacterium</taxon>
    </lineage>
</organism>
<gene>
    <name evidence="1" type="ORF">BLW93_07885</name>
</gene>
<dbReference type="RefSeq" id="WP_076713548.1">
    <property type="nucleotide sequence ID" value="NZ_MOEN01000037.1"/>
</dbReference>
<dbReference type="EMBL" id="MOEN01000037">
    <property type="protein sequence ID" value="OMH39936.1"/>
    <property type="molecule type" value="Genomic_DNA"/>
</dbReference>
<keyword evidence="2" id="KW-1185">Reference proteome</keyword>
<dbReference type="AlphaFoldDB" id="A0A1R1MJK4"/>